<evidence type="ECO:0000313" key="13">
    <source>
        <dbReference type="EMBL" id="KIV80832.1"/>
    </source>
</evidence>
<dbReference type="HOGENOM" id="CLU_003573_1_1_1"/>
<evidence type="ECO:0000256" key="5">
    <source>
        <dbReference type="ARBA" id="ARBA00023159"/>
    </source>
</evidence>
<dbReference type="PANTHER" id="PTHR12809:SF2">
    <property type="entry name" value="MEDIATOR OF RNA POLYMERASE II TRANSCRIPTION SUBUNIT 14"/>
    <property type="match status" value="1"/>
</dbReference>
<comment type="similarity">
    <text evidence="2 10">Belongs to the Mediator complex subunit 14 family.</text>
</comment>
<reference evidence="13 14" key="1">
    <citation type="submission" date="2015-01" db="EMBL/GenBank/DDBJ databases">
        <title>The Genome Sequence of Exophiala sideris CBS121828.</title>
        <authorList>
            <consortium name="The Broad Institute Genomics Platform"/>
            <person name="Cuomo C."/>
            <person name="de Hoog S."/>
            <person name="Gorbushina A."/>
            <person name="Stielow B."/>
            <person name="Teixiera M."/>
            <person name="Abouelleil A."/>
            <person name="Chapman S.B."/>
            <person name="Priest M."/>
            <person name="Young S.K."/>
            <person name="Wortman J."/>
            <person name="Nusbaum C."/>
            <person name="Birren B."/>
        </authorList>
    </citation>
    <scope>NUCLEOTIDE SEQUENCE [LARGE SCALE GENOMIC DNA]</scope>
    <source>
        <strain evidence="13 14">CBS 121828</strain>
    </source>
</reference>
<name>A0A0D1YCX2_9EURO</name>
<evidence type="ECO:0000256" key="7">
    <source>
        <dbReference type="ARBA" id="ARBA00023242"/>
    </source>
</evidence>
<dbReference type="PANTHER" id="PTHR12809">
    <property type="entry name" value="MEDIATOR COMPLEX SUBUNIT"/>
    <property type="match status" value="1"/>
</dbReference>
<dbReference type="AlphaFoldDB" id="A0A0D1YCX2"/>
<keyword evidence="7 10" id="KW-0539">Nucleus</keyword>
<feature type="compositionally biased region" description="Polar residues" evidence="11">
    <location>
        <begin position="1066"/>
        <end position="1121"/>
    </location>
</feature>
<dbReference type="InterPro" id="IPR055122">
    <property type="entry name" value="Med14_N"/>
</dbReference>
<feature type="domain" description="Mediator complex subunit MED14 N-terminal" evidence="12">
    <location>
        <begin position="91"/>
        <end position="299"/>
    </location>
</feature>
<keyword evidence="4 10" id="KW-0805">Transcription regulation</keyword>
<evidence type="ECO:0000256" key="6">
    <source>
        <dbReference type="ARBA" id="ARBA00023163"/>
    </source>
</evidence>
<comment type="subcellular location">
    <subcellularLocation>
        <location evidence="1 10">Nucleus</location>
    </subcellularLocation>
</comment>
<evidence type="ECO:0000256" key="10">
    <source>
        <dbReference type="RuleBase" id="RU365082"/>
    </source>
</evidence>
<keyword evidence="6 10" id="KW-0804">Transcription</keyword>
<dbReference type="GO" id="GO:0070847">
    <property type="term" value="C:core mediator complex"/>
    <property type="evidence" value="ECO:0007669"/>
    <property type="project" value="TreeGrafter"/>
</dbReference>
<feature type="region of interest" description="Disordered" evidence="11">
    <location>
        <begin position="38"/>
        <end position="64"/>
    </location>
</feature>
<feature type="compositionally biased region" description="Polar residues" evidence="11">
    <location>
        <begin position="38"/>
        <end position="63"/>
    </location>
</feature>
<evidence type="ECO:0000256" key="11">
    <source>
        <dbReference type="SAM" id="MobiDB-lite"/>
    </source>
</evidence>
<keyword evidence="5 10" id="KW-0010">Activator</keyword>
<organism evidence="13 14">
    <name type="scientific">Exophiala sideris</name>
    <dbReference type="NCBI Taxonomy" id="1016849"/>
    <lineage>
        <taxon>Eukaryota</taxon>
        <taxon>Fungi</taxon>
        <taxon>Dikarya</taxon>
        <taxon>Ascomycota</taxon>
        <taxon>Pezizomycotina</taxon>
        <taxon>Eurotiomycetes</taxon>
        <taxon>Chaetothyriomycetidae</taxon>
        <taxon>Chaetothyriales</taxon>
        <taxon>Herpotrichiellaceae</taxon>
        <taxon>Exophiala</taxon>
    </lineage>
</organism>
<gene>
    <name evidence="13" type="ORF">PV11_08308</name>
</gene>
<evidence type="ECO:0000256" key="4">
    <source>
        <dbReference type="ARBA" id="ARBA00023015"/>
    </source>
</evidence>
<evidence type="ECO:0000313" key="14">
    <source>
        <dbReference type="Proteomes" id="UP000053599"/>
    </source>
</evidence>
<dbReference type="GO" id="GO:0006357">
    <property type="term" value="P:regulation of transcription by RNA polymerase II"/>
    <property type="evidence" value="ECO:0007669"/>
    <property type="project" value="InterPro"/>
</dbReference>
<sequence>MNGDRPMVNGAHIPNGVPPNVANPTANVDQIKQVGSVQGQAASVEDGSSVQVNGQHSTNQLSNGDLVPRVANGLERAPQDILHLIPKDNYLPIAALISRASQSCWNGLTRMVEQLAAIHVPEQSLDQTKALPNSLPNNQTKANLDKKDRLLRFANDQKVDFIKLLVLLEWSRNVEEVGKTISINFWLMGRRQAYWNTISSLALLKQESAGFQVPNPDLEVAAEVLSKGKVAKFPTLGYVPQKDLSPKQILRLLNHLNHALSVRLALSDDLPPQLRKFHIHNGRVTFVVHNEFELDMSILDESPKSQFRMVDFRFAFSPAPHIPDALHSEIERYTNSSIDRDGLQGCYLFLHELVLSYKLAEFHKQALEMSRSQWAGNVRVEMIRRNLIVQYWTERQANKSWLEVGIASGRGVSNTIADQPLPYLEVKWVCRGKRAESLQLSLHESVLCFEDILRQVIAQHSTQILDSVYDKLVLSPLFSNAELSLEQTISEEDPEECTLTMQLSRVSHLQLKVDSVTGLLVISPVSERSERLQYEVNRVQSVADEIGSKLLNFRCSIMEAAVFAGISGTRWEVMRAFKFSQAEIKTLFGGPQVRINLFRQPQWGSGFLLAITHAQNGDYLWLLQRPDITGSKSQASFQVLRTQRVEVREELSSAWFERLGDYVTGLISLQRNADYLEQQKMKFNLPPFPPFAMKYMLPELTFELDMATPGFSRQSGSSARLSTGSLPGAGKTIKLRFEGIKGADGLIETVAQFRHKASFAALQYLDNLTSVKGTSILANDISLDSKTGMVTLRVASSVVEVAVPHVVEQATKHERNLATIEQVNRLPGLALHTESNDSFTIEYASTGAVTALSVNMAFSGGSHQPQLWFYPAEVNPHVLVTAQYARLFQNVHVPFAERVRNFLTSLTLTLPLLTFLHKLQKEHGIEQKGSQPTSQNSETGIRVHLLVRNATAFGLQYFTPARRVPQDVATNMQPHLLARLEILQHINSLNKPMWLVRAALEDFQSYSRPAYSTPSLRTKLRQEIFARADAQSKWLALDNAAACMAEQPESLLQAVHDVMCSWAKQSTETQAPNQEVKNQNDGQENLPNGTNKPKASGKVQGNSNVVPNGSVKQQRPPNLNTGRPAVAGKAPTGPPKNKEVITLD</sequence>
<dbReference type="GO" id="GO:0016592">
    <property type="term" value="C:mediator complex"/>
    <property type="evidence" value="ECO:0007669"/>
    <property type="project" value="UniProtKB-UniRule"/>
</dbReference>
<dbReference type="EMBL" id="KN846953">
    <property type="protein sequence ID" value="KIV80832.1"/>
    <property type="molecule type" value="Genomic_DNA"/>
</dbReference>
<dbReference type="STRING" id="1016849.A0A0D1YCX2"/>
<accession>A0A0D1YCX2</accession>
<evidence type="ECO:0000256" key="9">
    <source>
        <dbReference type="ARBA" id="ARBA00032007"/>
    </source>
</evidence>
<dbReference type="Pfam" id="PF26204">
    <property type="entry name" value="Med14_fung"/>
    <property type="match status" value="1"/>
</dbReference>
<evidence type="ECO:0000259" key="12">
    <source>
        <dbReference type="Pfam" id="PF08638"/>
    </source>
</evidence>
<dbReference type="GO" id="GO:0003712">
    <property type="term" value="F:transcription coregulator activity"/>
    <property type="evidence" value="ECO:0007669"/>
    <property type="project" value="UniProtKB-UniRule"/>
</dbReference>
<dbReference type="Pfam" id="PF08638">
    <property type="entry name" value="Med14"/>
    <property type="match status" value="1"/>
</dbReference>
<evidence type="ECO:0000256" key="2">
    <source>
        <dbReference type="ARBA" id="ARBA00007813"/>
    </source>
</evidence>
<evidence type="ECO:0000256" key="1">
    <source>
        <dbReference type="ARBA" id="ARBA00004123"/>
    </source>
</evidence>
<evidence type="ECO:0000256" key="3">
    <source>
        <dbReference type="ARBA" id="ARBA00019619"/>
    </source>
</evidence>
<dbReference type="Proteomes" id="UP000053599">
    <property type="component" value="Unassembled WGS sequence"/>
</dbReference>
<comment type="subunit">
    <text evidence="10">Component of the Mediator complex.</text>
</comment>
<proteinExistence type="inferred from homology"/>
<dbReference type="OrthoDB" id="205099at2759"/>
<dbReference type="InterPro" id="IPR013947">
    <property type="entry name" value="Mediator_Med14"/>
</dbReference>
<evidence type="ECO:0000256" key="8">
    <source>
        <dbReference type="ARBA" id="ARBA00025687"/>
    </source>
</evidence>
<feature type="region of interest" description="Disordered" evidence="11">
    <location>
        <begin position="1066"/>
        <end position="1144"/>
    </location>
</feature>
<comment type="function">
    <text evidence="8 10">Component of the Mediator complex, a coactivator involved in the regulated transcription of nearly all RNA polymerase II-dependent genes. Mediator functions as a bridge to convey information from gene-specific regulatory proteins to the basal RNA polymerase II transcription machinery. Mediator is recruited to promoters by direct interactions with regulatory proteins and serves as a scaffold for the assembly of a functional preinitiation complex with RNA polymerase II and the general transcription factors.</text>
</comment>
<protein>
    <recommendedName>
        <fullName evidence="3 10">Mediator of RNA polymerase II transcription subunit 14</fullName>
    </recommendedName>
    <alternativeName>
        <fullName evidence="9 10">Mediator complex subunit 14</fullName>
    </alternativeName>
</protein>